<dbReference type="Pfam" id="PF19054">
    <property type="entry name" value="DUF5753"/>
    <property type="match status" value="1"/>
</dbReference>
<dbReference type="Gene3D" id="1.10.260.40">
    <property type="entry name" value="lambda repressor-like DNA-binding domains"/>
    <property type="match status" value="1"/>
</dbReference>
<keyword evidence="3" id="KW-1185">Reference proteome</keyword>
<dbReference type="SUPFAM" id="SSF47413">
    <property type="entry name" value="lambda repressor-like DNA-binding domains"/>
    <property type="match status" value="1"/>
</dbReference>
<dbReference type="InterPro" id="IPR001387">
    <property type="entry name" value="Cro/C1-type_HTH"/>
</dbReference>
<dbReference type="GO" id="GO:0003677">
    <property type="term" value="F:DNA binding"/>
    <property type="evidence" value="ECO:0007669"/>
    <property type="project" value="InterPro"/>
</dbReference>
<protein>
    <submittedName>
        <fullName evidence="2">Transcriptional regulator with XRE-family HTH domain</fullName>
    </submittedName>
</protein>
<dbReference type="RefSeq" id="WP_184958716.1">
    <property type="nucleotide sequence ID" value="NZ_JACHIN010000001.1"/>
</dbReference>
<sequence length="286" mass="32701">MPSEQGSPTVRRLRLGQELRLLRERRKLTGAKTAERLGWSPSKVSRIESSKTMPSTEDIEAMARLFKVDDEKLDELLGLLRDADQRGWWEDYEDALPSEYTTFLGLEAEAIAHRGWEPQLVPGLLQTEDYAREVILATRGIARITHSGVRSRVEARLDRQQRVLHRSDPAEVSVVLDESVLTRRFGEPSVMREQLGHLLEMSLLPHVSVQVLPLDGEHPVNTGAFVHLKFVDLDDAVYLELLYGARFVEALELVADYEQAFEHLRATALSEDESRVLVQRKIMQWR</sequence>
<gene>
    <name evidence="2" type="ORF">HNR40_001028</name>
</gene>
<dbReference type="Pfam" id="PF13560">
    <property type="entry name" value="HTH_31"/>
    <property type="match status" value="1"/>
</dbReference>
<dbReference type="AlphaFoldDB" id="A0A7W8EEN2"/>
<dbReference type="InterPro" id="IPR043917">
    <property type="entry name" value="DUF5753"/>
</dbReference>
<comment type="caution">
    <text evidence="2">The sequence shown here is derived from an EMBL/GenBank/DDBJ whole genome shotgun (WGS) entry which is preliminary data.</text>
</comment>
<dbReference type="PROSITE" id="PS50943">
    <property type="entry name" value="HTH_CROC1"/>
    <property type="match status" value="1"/>
</dbReference>
<proteinExistence type="predicted"/>
<dbReference type="SMART" id="SM00530">
    <property type="entry name" value="HTH_XRE"/>
    <property type="match status" value="1"/>
</dbReference>
<dbReference type="EMBL" id="JACHIN010000001">
    <property type="protein sequence ID" value="MBB5075582.1"/>
    <property type="molecule type" value="Genomic_DNA"/>
</dbReference>
<evidence type="ECO:0000313" key="2">
    <source>
        <dbReference type="EMBL" id="MBB5075582.1"/>
    </source>
</evidence>
<reference evidence="2 3" key="1">
    <citation type="submission" date="2020-08" db="EMBL/GenBank/DDBJ databases">
        <title>Genomic Encyclopedia of Type Strains, Phase IV (KMG-IV): sequencing the most valuable type-strain genomes for metagenomic binning, comparative biology and taxonomic classification.</title>
        <authorList>
            <person name="Goeker M."/>
        </authorList>
    </citation>
    <scope>NUCLEOTIDE SEQUENCE [LARGE SCALE GENOMIC DNA]</scope>
    <source>
        <strain evidence="2 3">DSM 45385</strain>
    </source>
</reference>
<dbReference type="Proteomes" id="UP000568380">
    <property type="component" value="Unassembled WGS sequence"/>
</dbReference>
<evidence type="ECO:0000313" key="3">
    <source>
        <dbReference type="Proteomes" id="UP000568380"/>
    </source>
</evidence>
<name>A0A7W8EEN2_9ACTN</name>
<organism evidence="2 3">
    <name type="scientific">Nonomuraea endophytica</name>
    <dbReference type="NCBI Taxonomy" id="714136"/>
    <lineage>
        <taxon>Bacteria</taxon>
        <taxon>Bacillati</taxon>
        <taxon>Actinomycetota</taxon>
        <taxon>Actinomycetes</taxon>
        <taxon>Streptosporangiales</taxon>
        <taxon>Streptosporangiaceae</taxon>
        <taxon>Nonomuraea</taxon>
    </lineage>
</organism>
<accession>A0A7W8EEN2</accession>
<feature type="domain" description="HTH cro/C1-type" evidence="1">
    <location>
        <begin position="19"/>
        <end position="73"/>
    </location>
</feature>
<evidence type="ECO:0000259" key="1">
    <source>
        <dbReference type="PROSITE" id="PS50943"/>
    </source>
</evidence>
<dbReference type="InterPro" id="IPR010982">
    <property type="entry name" value="Lambda_DNA-bd_dom_sf"/>
</dbReference>
<dbReference type="CDD" id="cd00093">
    <property type="entry name" value="HTH_XRE"/>
    <property type="match status" value="1"/>
</dbReference>